<dbReference type="InterPro" id="IPR001633">
    <property type="entry name" value="EAL_dom"/>
</dbReference>
<dbReference type="Pfam" id="PF00563">
    <property type="entry name" value="EAL"/>
    <property type="match status" value="1"/>
</dbReference>
<dbReference type="PANTHER" id="PTHR33121:SF70">
    <property type="entry name" value="SIGNALING PROTEIN YKOW"/>
    <property type="match status" value="1"/>
</dbReference>
<dbReference type="SMART" id="SM00052">
    <property type="entry name" value="EAL"/>
    <property type="match status" value="1"/>
</dbReference>
<dbReference type="RefSeq" id="WP_169188602.1">
    <property type="nucleotide sequence ID" value="NZ_JABBPK010000001.1"/>
</dbReference>
<dbReference type="EMBL" id="JABBPK010000001">
    <property type="protein sequence ID" value="NMO77851.1"/>
    <property type="molecule type" value="Genomic_DNA"/>
</dbReference>
<sequence length="214" mass="24505">MKLPSMGVYGYLSPDEFIPIAEESNLILSIGEWVITQAFTQKKQWDSNGKKDVKMAINISARQFQYIDFLPFLQQEVIRLQVNTAKIELEITESIMQNIELAKGELDNIKRLGFQISIDDFGKGYSSLSYLRSLPIDTIKIDKTFIDDISHPRHKGSLAKVIIDMGHNMNFIVIAEGVETKDQIDFLKDNQCDIVQGYFYSKALTPTELERLYL</sequence>
<dbReference type="Proteomes" id="UP000588491">
    <property type="component" value="Unassembled WGS sequence"/>
</dbReference>
<accession>A0A7Y0PMZ9</accession>
<dbReference type="PROSITE" id="PS50883">
    <property type="entry name" value="EAL"/>
    <property type="match status" value="1"/>
</dbReference>
<dbReference type="CDD" id="cd01948">
    <property type="entry name" value="EAL"/>
    <property type="match status" value="1"/>
</dbReference>
<proteinExistence type="predicted"/>
<dbReference type="SUPFAM" id="SSF141868">
    <property type="entry name" value="EAL domain-like"/>
    <property type="match status" value="1"/>
</dbReference>
<dbReference type="InterPro" id="IPR050706">
    <property type="entry name" value="Cyclic-di-GMP_PDE-like"/>
</dbReference>
<evidence type="ECO:0000313" key="3">
    <source>
        <dbReference type="Proteomes" id="UP000588491"/>
    </source>
</evidence>
<dbReference type="InterPro" id="IPR035919">
    <property type="entry name" value="EAL_sf"/>
</dbReference>
<keyword evidence="3" id="KW-1185">Reference proteome</keyword>
<dbReference type="GO" id="GO:0071111">
    <property type="term" value="F:cyclic-guanylate-specific phosphodiesterase activity"/>
    <property type="evidence" value="ECO:0007669"/>
    <property type="project" value="InterPro"/>
</dbReference>
<dbReference type="PANTHER" id="PTHR33121">
    <property type="entry name" value="CYCLIC DI-GMP PHOSPHODIESTERASE PDEF"/>
    <property type="match status" value="1"/>
</dbReference>
<organism evidence="2 3">
    <name type="scientific">Niallia alba</name>
    <dbReference type="NCBI Taxonomy" id="2729105"/>
    <lineage>
        <taxon>Bacteria</taxon>
        <taxon>Bacillati</taxon>
        <taxon>Bacillota</taxon>
        <taxon>Bacilli</taxon>
        <taxon>Bacillales</taxon>
        <taxon>Bacillaceae</taxon>
        <taxon>Niallia</taxon>
    </lineage>
</organism>
<protein>
    <submittedName>
        <fullName evidence="2">EAL domain-containing protein</fullName>
    </submittedName>
</protein>
<dbReference type="Gene3D" id="3.20.20.450">
    <property type="entry name" value="EAL domain"/>
    <property type="match status" value="1"/>
</dbReference>
<gene>
    <name evidence="2" type="ORF">HHU08_12665</name>
</gene>
<evidence type="ECO:0000259" key="1">
    <source>
        <dbReference type="PROSITE" id="PS50883"/>
    </source>
</evidence>
<feature type="domain" description="EAL" evidence="1">
    <location>
        <begin position="1"/>
        <end position="214"/>
    </location>
</feature>
<dbReference type="AlphaFoldDB" id="A0A7Y0PMZ9"/>
<comment type="caution">
    <text evidence="2">The sequence shown here is derived from an EMBL/GenBank/DDBJ whole genome shotgun (WGS) entry which is preliminary data.</text>
</comment>
<evidence type="ECO:0000313" key="2">
    <source>
        <dbReference type="EMBL" id="NMO77851.1"/>
    </source>
</evidence>
<name>A0A7Y0PMZ9_9BACI</name>
<reference evidence="2 3" key="1">
    <citation type="submission" date="2020-04" db="EMBL/GenBank/DDBJ databases">
        <title>Bacillus sp. UniB3 isolated from commercial digestive syrup.</title>
        <authorList>
            <person name="Thorat V."/>
            <person name="Kirdat K."/>
            <person name="Tiwarekar B."/>
            <person name="Yadav A."/>
        </authorList>
    </citation>
    <scope>NUCLEOTIDE SEQUENCE [LARGE SCALE GENOMIC DNA]</scope>
    <source>
        <strain evidence="2 3">UniB3</strain>
    </source>
</reference>